<dbReference type="InterPro" id="IPR050510">
    <property type="entry name" value="Cation_transp_ATPase_P-type"/>
</dbReference>
<evidence type="ECO:0000256" key="2">
    <source>
        <dbReference type="ARBA" id="ARBA00005675"/>
    </source>
</evidence>
<dbReference type="PRINTS" id="PR00120">
    <property type="entry name" value="HATPASE"/>
</dbReference>
<feature type="transmembrane region" description="Helical" evidence="13">
    <location>
        <begin position="261"/>
        <end position="279"/>
    </location>
</feature>
<dbReference type="AlphaFoldDB" id="A0A517MZD0"/>
<dbReference type="InterPro" id="IPR036412">
    <property type="entry name" value="HAD-like_sf"/>
</dbReference>
<dbReference type="InterPro" id="IPR023214">
    <property type="entry name" value="HAD_sf"/>
</dbReference>
<evidence type="ECO:0000256" key="4">
    <source>
        <dbReference type="ARBA" id="ARBA00022553"/>
    </source>
</evidence>
<dbReference type="OrthoDB" id="211392at2"/>
<evidence type="ECO:0000313" key="16">
    <source>
        <dbReference type="Proteomes" id="UP000319852"/>
    </source>
</evidence>
<dbReference type="EMBL" id="CP036263">
    <property type="protein sequence ID" value="QDT00233.1"/>
    <property type="molecule type" value="Genomic_DNA"/>
</dbReference>
<dbReference type="SFLD" id="SFLDF00027">
    <property type="entry name" value="p-type_atpase"/>
    <property type="match status" value="1"/>
</dbReference>
<keyword evidence="11 13" id="KW-0472">Membrane</keyword>
<accession>A0A517MZD0</accession>
<evidence type="ECO:0000256" key="9">
    <source>
        <dbReference type="ARBA" id="ARBA00022967"/>
    </source>
</evidence>
<comment type="similarity">
    <text evidence="2">Belongs to the cation transport ATPase (P-type) (TC 3.A.3) family. Type IIA subfamily.</text>
</comment>
<dbReference type="Gene3D" id="3.40.1110.10">
    <property type="entry name" value="Calcium-transporting ATPase, cytoplasmic domain N"/>
    <property type="match status" value="1"/>
</dbReference>
<keyword evidence="10 13" id="KW-1133">Transmembrane helix</keyword>
<keyword evidence="16" id="KW-1185">Reference proteome</keyword>
<dbReference type="GO" id="GO:0005388">
    <property type="term" value="F:P-type calcium transporter activity"/>
    <property type="evidence" value="ECO:0007669"/>
    <property type="project" value="UniProtKB-EC"/>
</dbReference>
<keyword evidence="5 13" id="KW-0812">Transmembrane</keyword>
<dbReference type="PROSITE" id="PS00154">
    <property type="entry name" value="ATPASE_E1_E2"/>
    <property type="match status" value="1"/>
</dbReference>
<dbReference type="InterPro" id="IPR023299">
    <property type="entry name" value="ATPase_P-typ_cyto_dom_N"/>
</dbReference>
<dbReference type="PANTHER" id="PTHR43294:SF21">
    <property type="entry name" value="CATION TRANSPORTING ATPASE"/>
    <property type="match status" value="1"/>
</dbReference>
<dbReference type="SUPFAM" id="SSF81660">
    <property type="entry name" value="Metal cation-transporting ATPase, ATP-binding domain N"/>
    <property type="match status" value="1"/>
</dbReference>
<keyword evidence="3" id="KW-1003">Cell membrane</keyword>
<name>A0A517MZD0_9BACT</name>
<dbReference type="RefSeq" id="WP_145061603.1">
    <property type="nucleotide sequence ID" value="NZ_CP036263.1"/>
</dbReference>
<dbReference type="Pfam" id="PF00689">
    <property type="entry name" value="Cation_ATPase_C"/>
    <property type="match status" value="1"/>
</dbReference>
<dbReference type="Gene3D" id="1.20.1110.10">
    <property type="entry name" value="Calcium-transporting ATPase, transmembrane domain"/>
    <property type="match status" value="1"/>
</dbReference>
<evidence type="ECO:0000256" key="6">
    <source>
        <dbReference type="ARBA" id="ARBA00022741"/>
    </source>
</evidence>
<dbReference type="PANTHER" id="PTHR43294">
    <property type="entry name" value="SODIUM/POTASSIUM-TRANSPORTING ATPASE SUBUNIT ALPHA"/>
    <property type="match status" value="1"/>
</dbReference>
<protein>
    <submittedName>
        <fullName evidence="15">Calcium-transporting ATPase</fullName>
    </submittedName>
</protein>
<dbReference type="InterPro" id="IPR018303">
    <property type="entry name" value="ATPase_P-typ_P_site"/>
</dbReference>
<feature type="transmembrane region" description="Helical" evidence="13">
    <location>
        <begin position="73"/>
        <end position="91"/>
    </location>
</feature>
<feature type="domain" description="Cation-transporting P-type ATPase N-terminal" evidence="14">
    <location>
        <begin position="19"/>
        <end position="93"/>
    </location>
</feature>
<keyword evidence="7" id="KW-0067">ATP-binding</keyword>
<dbReference type="PRINTS" id="PR00119">
    <property type="entry name" value="CATATPASE"/>
</dbReference>
<dbReference type="GO" id="GO:0005524">
    <property type="term" value="F:ATP binding"/>
    <property type="evidence" value="ECO:0007669"/>
    <property type="project" value="UniProtKB-KW"/>
</dbReference>
<keyword evidence="6" id="KW-0547">Nucleotide-binding</keyword>
<dbReference type="InterPro" id="IPR006068">
    <property type="entry name" value="ATPase_P-typ_cation-transptr_C"/>
</dbReference>
<evidence type="ECO:0000256" key="13">
    <source>
        <dbReference type="SAM" id="Phobius"/>
    </source>
</evidence>
<feature type="transmembrane region" description="Helical" evidence="13">
    <location>
        <begin position="701"/>
        <end position="727"/>
    </location>
</feature>
<dbReference type="SUPFAM" id="SSF81653">
    <property type="entry name" value="Calcium ATPase, transduction domain A"/>
    <property type="match status" value="1"/>
</dbReference>
<dbReference type="InterPro" id="IPR023298">
    <property type="entry name" value="ATPase_P-typ_TM_dom_sf"/>
</dbReference>
<reference evidence="15 16" key="1">
    <citation type="submission" date="2019-02" db="EMBL/GenBank/DDBJ databases">
        <title>Deep-cultivation of Planctomycetes and their phenomic and genomic characterization uncovers novel biology.</title>
        <authorList>
            <person name="Wiegand S."/>
            <person name="Jogler M."/>
            <person name="Boedeker C."/>
            <person name="Pinto D."/>
            <person name="Vollmers J."/>
            <person name="Rivas-Marin E."/>
            <person name="Kohn T."/>
            <person name="Peeters S.H."/>
            <person name="Heuer A."/>
            <person name="Rast P."/>
            <person name="Oberbeckmann S."/>
            <person name="Bunk B."/>
            <person name="Jeske O."/>
            <person name="Meyerdierks A."/>
            <person name="Storesund J.E."/>
            <person name="Kallscheuer N."/>
            <person name="Luecker S."/>
            <person name="Lage O.M."/>
            <person name="Pohl T."/>
            <person name="Merkel B.J."/>
            <person name="Hornburger P."/>
            <person name="Mueller R.-W."/>
            <person name="Bruemmer F."/>
            <person name="Labrenz M."/>
            <person name="Spormann A.M."/>
            <person name="Op den Camp H."/>
            <person name="Overmann J."/>
            <person name="Amann R."/>
            <person name="Jetten M.S.M."/>
            <person name="Mascher T."/>
            <person name="Medema M.H."/>
            <person name="Devos D.P."/>
            <person name="Kaster A.-K."/>
            <person name="Ovreas L."/>
            <person name="Rohde M."/>
            <person name="Galperin M.Y."/>
            <person name="Jogler C."/>
        </authorList>
    </citation>
    <scope>NUCLEOTIDE SEQUENCE [LARGE SCALE GENOMIC DNA]</scope>
    <source>
        <strain evidence="15 16">HG15A2</strain>
    </source>
</reference>
<comment type="subcellular location">
    <subcellularLocation>
        <location evidence="1">Cell membrane</location>
        <topology evidence="1">Multi-pass membrane protein</topology>
    </subcellularLocation>
</comment>
<dbReference type="FunFam" id="3.40.50.1000:FF:000028">
    <property type="entry name" value="Calcium-transporting P-type ATPase, putative"/>
    <property type="match status" value="1"/>
</dbReference>
<dbReference type="Pfam" id="PF00690">
    <property type="entry name" value="Cation_ATPase_N"/>
    <property type="match status" value="1"/>
</dbReference>
<dbReference type="SFLD" id="SFLDS00003">
    <property type="entry name" value="Haloacid_Dehalogenase"/>
    <property type="match status" value="1"/>
</dbReference>
<feature type="transmembrane region" description="Helical" evidence="13">
    <location>
        <begin position="291"/>
        <end position="314"/>
    </location>
</feature>
<keyword evidence="8" id="KW-0460">Magnesium</keyword>
<dbReference type="Gene3D" id="2.70.150.10">
    <property type="entry name" value="Calcium-transporting ATPase, cytoplasmic transduction domain A"/>
    <property type="match status" value="1"/>
</dbReference>
<dbReference type="Pfam" id="PF13246">
    <property type="entry name" value="Cation_ATPase"/>
    <property type="match status" value="1"/>
</dbReference>
<dbReference type="KEGG" id="amob:HG15A2_35690"/>
<evidence type="ECO:0000256" key="1">
    <source>
        <dbReference type="ARBA" id="ARBA00004651"/>
    </source>
</evidence>
<evidence type="ECO:0000259" key="14">
    <source>
        <dbReference type="SMART" id="SM00831"/>
    </source>
</evidence>
<dbReference type="FunFam" id="1.20.1110.10:FF:000065">
    <property type="entry name" value="Sarcoplasmic/endoplasmic reticulum calcium ATPase 1"/>
    <property type="match status" value="1"/>
</dbReference>
<proteinExistence type="inferred from homology"/>
<dbReference type="InterPro" id="IPR008250">
    <property type="entry name" value="ATPase_P-typ_transduc_dom_A_sf"/>
</dbReference>
<dbReference type="InterPro" id="IPR059000">
    <property type="entry name" value="ATPase_P-type_domA"/>
</dbReference>
<dbReference type="Proteomes" id="UP000319852">
    <property type="component" value="Chromosome"/>
</dbReference>
<evidence type="ECO:0000256" key="12">
    <source>
        <dbReference type="ARBA" id="ARBA00048694"/>
    </source>
</evidence>
<dbReference type="Gene3D" id="3.40.50.1000">
    <property type="entry name" value="HAD superfamily/HAD-like"/>
    <property type="match status" value="1"/>
</dbReference>
<comment type="catalytic activity">
    <reaction evidence="12">
        <text>Ca(2+)(in) + ATP + H2O = Ca(2+)(out) + ADP + phosphate + H(+)</text>
        <dbReference type="Rhea" id="RHEA:18105"/>
        <dbReference type="ChEBI" id="CHEBI:15377"/>
        <dbReference type="ChEBI" id="CHEBI:15378"/>
        <dbReference type="ChEBI" id="CHEBI:29108"/>
        <dbReference type="ChEBI" id="CHEBI:30616"/>
        <dbReference type="ChEBI" id="CHEBI:43474"/>
        <dbReference type="ChEBI" id="CHEBI:456216"/>
        <dbReference type="EC" id="7.2.2.10"/>
    </reaction>
</comment>
<dbReference type="SMART" id="SM00831">
    <property type="entry name" value="Cation_ATPase_N"/>
    <property type="match status" value="1"/>
</dbReference>
<dbReference type="GO" id="GO:0005886">
    <property type="term" value="C:plasma membrane"/>
    <property type="evidence" value="ECO:0007669"/>
    <property type="project" value="UniProtKB-SubCell"/>
</dbReference>
<evidence type="ECO:0000256" key="8">
    <source>
        <dbReference type="ARBA" id="ARBA00022842"/>
    </source>
</evidence>
<dbReference type="SUPFAM" id="SSF56784">
    <property type="entry name" value="HAD-like"/>
    <property type="match status" value="1"/>
</dbReference>
<evidence type="ECO:0000256" key="3">
    <source>
        <dbReference type="ARBA" id="ARBA00022475"/>
    </source>
</evidence>
<keyword evidence="9" id="KW-1278">Translocase</keyword>
<feature type="transmembrane region" description="Helical" evidence="13">
    <location>
        <begin position="839"/>
        <end position="859"/>
    </location>
</feature>
<evidence type="ECO:0000256" key="11">
    <source>
        <dbReference type="ARBA" id="ARBA00023136"/>
    </source>
</evidence>
<sequence>MSTTLVEPKPTEKSLPHEHWHAMEPEFATGHLGTNVNRGLSAEEAKLRRNQYGPNEIRSQAETRWYEVLGRQFIDVLILILLIAAGISVVVGELTDAITILAIVILNGLLGFIQEWKAERALAALKEMLSPQCRVIRDGDEQQIDAVELVPGDAVLLATGDRVPADLRLVDVLSLKVDESALTGESLSVSKQTAAVDSSAQLAERPSMAWAGTAVTNGRALGIAVATGSDTEFGRIAQLTQDIGTETTTLQRELGGLGKQLGVFAIGISLLVGVTGWWMGKEIVEMVMTGISLAVAVVPEGLPAVVTLTMALGIREMVRRKALLRRLQAAEGLGAATVICTDKTGTLTQNQMTVQTIWTPSESYDVTGVGYDPAGHFEVSGEKTDYRQQSDLMELLTSALACNHASLAKDSTGWHESGEPTESALVTAAYKAWLEPAKGVKPVAEFPFNSSRKRMTVVMRDGDFFTAHSKGAPEVLLPRCTTWFADGQQLTMTDEDRTAITEAYTEMAEQGLRTLIVARRELPANAALDEGSVENELTLLGVVGMTDPPRPEAAEAVQLAQAAGIRVLMITGDSAPTALAIARRVGIPAETALTGQELGELSNEQLSEALQGDVVFARTTPEHKLRIVTLLQSQGHVVGMTGDGVNDAPALKKADVGIAMGIRGTEVAKGAADMVLTDDNFSSIVGAIEEGRRQYDNIQKFVRYLLSSNTGEIVAIFLNIVLGGPLILLPVQILWMNLVTDGLTAVALGLEPAESALMQAKPRDPRQPILDRKGMLIIAALGTYIGVATLALFHYYLQSNDPNQVALAGTVAFTGIILIEKMNVLNFRSLRSPLTSIGLFTNPWILVAIAGTIGLQVMAVYLPPLQRALHTVPLGWSDWGLMLAVAAPILIVPQAYRLVVGKGLKKSHGL</sequence>
<evidence type="ECO:0000256" key="7">
    <source>
        <dbReference type="ARBA" id="ARBA00022840"/>
    </source>
</evidence>
<keyword evidence="4" id="KW-0597">Phosphoprotein</keyword>
<dbReference type="InterPro" id="IPR044492">
    <property type="entry name" value="P_typ_ATPase_HD_dom"/>
</dbReference>
<evidence type="ECO:0000256" key="10">
    <source>
        <dbReference type="ARBA" id="ARBA00022989"/>
    </source>
</evidence>
<dbReference type="InterPro" id="IPR001757">
    <property type="entry name" value="P_typ_ATPase"/>
</dbReference>
<feature type="transmembrane region" description="Helical" evidence="13">
    <location>
        <begin position="97"/>
        <end position="113"/>
    </location>
</feature>
<dbReference type="GO" id="GO:0016887">
    <property type="term" value="F:ATP hydrolysis activity"/>
    <property type="evidence" value="ECO:0007669"/>
    <property type="project" value="InterPro"/>
</dbReference>
<dbReference type="FunFam" id="2.70.150.10:FF:000160">
    <property type="entry name" value="Sarcoplasmic/endoplasmic reticulum calcium ATPase 1"/>
    <property type="match status" value="1"/>
</dbReference>
<dbReference type="SUPFAM" id="SSF81665">
    <property type="entry name" value="Calcium ATPase, transmembrane domain M"/>
    <property type="match status" value="1"/>
</dbReference>
<organism evidence="15 16">
    <name type="scientific">Adhaeretor mobilis</name>
    <dbReference type="NCBI Taxonomy" id="1930276"/>
    <lineage>
        <taxon>Bacteria</taxon>
        <taxon>Pseudomonadati</taxon>
        <taxon>Planctomycetota</taxon>
        <taxon>Planctomycetia</taxon>
        <taxon>Pirellulales</taxon>
        <taxon>Lacipirellulaceae</taxon>
        <taxon>Adhaeretor</taxon>
    </lineage>
</organism>
<evidence type="ECO:0000256" key="5">
    <source>
        <dbReference type="ARBA" id="ARBA00022692"/>
    </source>
</evidence>
<dbReference type="SFLD" id="SFLDG00002">
    <property type="entry name" value="C1.7:_P-type_atpase_like"/>
    <property type="match status" value="1"/>
</dbReference>
<evidence type="ECO:0000313" key="15">
    <source>
        <dbReference type="EMBL" id="QDT00233.1"/>
    </source>
</evidence>
<feature type="transmembrane region" description="Helical" evidence="13">
    <location>
        <begin position="774"/>
        <end position="797"/>
    </location>
</feature>
<dbReference type="Pfam" id="PF00122">
    <property type="entry name" value="E1-E2_ATPase"/>
    <property type="match status" value="1"/>
</dbReference>
<feature type="transmembrane region" description="Helical" evidence="13">
    <location>
        <begin position="879"/>
        <end position="900"/>
    </location>
</feature>
<dbReference type="InterPro" id="IPR004014">
    <property type="entry name" value="ATPase_P-typ_cation-transptr_N"/>
</dbReference>
<gene>
    <name evidence="15" type="primary">yloB</name>
    <name evidence="15" type="ORF">HG15A2_35690</name>
</gene>
<dbReference type="NCBIfam" id="TIGR01494">
    <property type="entry name" value="ATPase_P-type"/>
    <property type="match status" value="3"/>
</dbReference>